<evidence type="ECO:0000313" key="3">
    <source>
        <dbReference type="Proteomes" id="UP000607653"/>
    </source>
</evidence>
<gene>
    <name evidence="2" type="ORF">HUJ06_007264</name>
</gene>
<protein>
    <submittedName>
        <fullName evidence="2">Uncharacterized protein</fullName>
    </submittedName>
</protein>
<reference evidence="2 3" key="1">
    <citation type="journal article" date="2020" name="Mol. Biol. Evol.">
        <title>Distinct Expression and Methylation Patterns for Genes with Different Fates following a Single Whole-Genome Duplication in Flowering Plants.</title>
        <authorList>
            <person name="Shi T."/>
            <person name="Rahmani R.S."/>
            <person name="Gugger P.F."/>
            <person name="Wang M."/>
            <person name="Li H."/>
            <person name="Zhang Y."/>
            <person name="Li Z."/>
            <person name="Wang Q."/>
            <person name="Van de Peer Y."/>
            <person name="Marchal K."/>
            <person name="Chen J."/>
        </authorList>
    </citation>
    <scope>NUCLEOTIDE SEQUENCE [LARGE SCALE GENOMIC DNA]</scope>
    <source>
        <tissue evidence="2">Leaf</tissue>
    </source>
</reference>
<sequence length="89" mass="10068">MEEQEEDWGSLLQAAARFRYPELYESQAPPVEKRMSPELASTVAPEGLSQVDQMNRRQLTHDEVKGGRGLGWSASGLHRISRKPLCKNM</sequence>
<dbReference type="Proteomes" id="UP000607653">
    <property type="component" value="Unassembled WGS sequence"/>
</dbReference>
<keyword evidence="3" id="KW-1185">Reference proteome</keyword>
<dbReference type="AlphaFoldDB" id="A0A822YWS6"/>
<comment type="caution">
    <text evidence="2">The sequence shown here is derived from an EMBL/GenBank/DDBJ whole genome shotgun (WGS) entry which is preliminary data.</text>
</comment>
<accession>A0A822YWS6</accession>
<evidence type="ECO:0000313" key="2">
    <source>
        <dbReference type="EMBL" id="DAD36623.1"/>
    </source>
</evidence>
<proteinExistence type="predicted"/>
<feature type="region of interest" description="Disordered" evidence="1">
    <location>
        <begin position="27"/>
        <end position="46"/>
    </location>
</feature>
<evidence type="ECO:0000256" key="1">
    <source>
        <dbReference type="SAM" id="MobiDB-lite"/>
    </source>
</evidence>
<name>A0A822YWS6_NELNU</name>
<organism evidence="2 3">
    <name type="scientific">Nelumbo nucifera</name>
    <name type="common">Sacred lotus</name>
    <dbReference type="NCBI Taxonomy" id="4432"/>
    <lineage>
        <taxon>Eukaryota</taxon>
        <taxon>Viridiplantae</taxon>
        <taxon>Streptophyta</taxon>
        <taxon>Embryophyta</taxon>
        <taxon>Tracheophyta</taxon>
        <taxon>Spermatophyta</taxon>
        <taxon>Magnoliopsida</taxon>
        <taxon>Proteales</taxon>
        <taxon>Nelumbonaceae</taxon>
        <taxon>Nelumbo</taxon>
    </lineage>
</organism>
<dbReference type="EMBL" id="DUZY01000004">
    <property type="protein sequence ID" value="DAD36623.1"/>
    <property type="molecule type" value="Genomic_DNA"/>
</dbReference>